<reference evidence="1" key="1">
    <citation type="journal article" date="2015" name="Nature">
        <title>Complex archaea that bridge the gap between prokaryotes and eukaryotes.</title>
        <authorList>
            <person name="Spang A."/>
            <person name="Saw J.H."/>
            <person name="Jorgensen S.L."/>
            <person name="Zaremba-Niedzwiedzka K."/>
            <person name="Martijn J."/>
            <person name="Lind A.E."/>
            <person name="van Eijk R."/>
            <person name="Schleper C."/>
            <person name="Guy L."/>
            <person name="Ettema T.J."/>
        </authorList>
    </citation>
    <scope>NUCLEOTIDE SEQUENCE</scope>
</reference>
<organism evidence="1">
    <name type="scientific">marine sediment metagenome</name>
    <dbReference type="NCBI Taxonomy" id="412755"/>
    <lineage>
        <taxon>unclassified sequences</taxon>
        <taxon>metagenomes</taxon>
        <taxon>ecological metagenomes</taxon>
    </lineage>
</organism>
<dbReference type="AlphaFoldDB" id="A0A0F9LXL7"/>
<comment type="caution">
    <text evidence="1">The sequence shown here is derived from an EMBL/GenBank/DDBJ whole genome shotgun (WGS) entry which is preliminary data.</text>
</comment>
<name>A0A0F9LXL7_9ZZZZ</name>
<sequence>MDIFQIKEKFTQLQLEQECPKCGCKLFNYSEKTYYNVDFEDNKVYNDSSEEIIQCQNCKVIIWQD</sequence>
<protein>
    <submittedName>
        <fullName evidence="1">Uncharacterized protein</fullName>
    </submittedName>
</protein>
<evidence type="ECO:0000313" key="1">
    <source>
        <dbReference type="EMBL" id="KKM91871.1"/>
    </source>
</evidence>
<gene>
    <name evidence="1" type="ORF">LCGC14_1224130</name>
</gene>
<dbReference type="EMBL" id="LAZR01006475">
    <property type="protein sequence ID" value="KKM91871.1"/>
    <property type="molecule type" value="Genomic_DNA"/>
</dbReference>
<proteinExistence type="predicted"/>
<accession>A0A0F9LXL7</accession>